<dbReference type="PANTHER" id="PTHR32502:SF26">
    <property type="entry name" value="PHOSPHOTRANSFERASE SYSTEM SUGAR-SPECIFIC EIID COMPONENT"/>
    <property type="match status" value="1"/>
</dbReference>
<dbReference type="InterPro" id="IPR004704">
    <property type="entry name" value="PTS_IID_man"/>
</dbReference>
<dbReference type="GO" id="GO:0009401">
    <property type="term" value="P:phosphoenolpyruvate-dependent sugar phosphotransferase system"/>
    <property type="evidence" value="ECO:0007669"/>
    <property type="project" value="InterPro"/>
</dbReference>
<dbReference type="AlphaFoldDB" id="A0AAP2XRM3"/>
<gene>
    <name evidence="4" type="ORF">G4D54_01040</name>
    <name evidence="3" type="ORF">GT664_21385</name>
    <name evidence="2" type="ORF">MKC95_08605</name>
</gene>
<dbReference type="Proteomes" id="UP000503330">
    <property type="component" value="Chromosome"/>
</dbReference>
<dbReference type="PANTHER" id="PTHR32502">
    <property type="entry name" value="N-ACETYLGALACTOSAMINE PERMEASE II COMPONENT-RELATED"/>
    <property type="match status" value="1"/>
</dbReference>
<sequence length="268" mass="29599">MMTNNEKKAILSNKDLNQVGIRWFMSIETFNYETQLAGSYAFAVMPALRKIYKDDSELTEAMDNHFKYFNCMPWLTNLILGATLALEDNQGIQAKDAVQDLKVSLMGPLSGIGDSIFFILIPTILGSITAYMAQDGNPLGMIVWCIYGIVIGFIRIKSVSWGYKGGLKLVNELGKKLSVFTNSISAMGLTVVGALIPSLVKVTTPLVFKMGEVTQEVQTILDTIMPAMIPAIFTFISYKLLGRNVKISWLILIIIVFSWICAAFGILA</sequence>
<dbReference type="Proteomes" id="UP000604383">
    <property type="component" value="Unassembled WGS sequence"/>
</dbReference>
<dbReference type="GO" id="GO:0005886">
    <property type="term" value="C:plasma membrane"/>
    <property type="evidence" value="ECO:0007669"/>
    <property type="project" value="TreeGrafter"/>
</dbReference>
<evidence type="ECO:0000313" key="4">
    <source>
        <dbReference type="EMBL" id="QJA01094.1"/>
    </source>
</evidence>
<evidence type="ECO:0000313" key="3">
    <source>
        <dbReference type="EMBL" id="MZH58240.1"/>
    </source>
</evidence>
<dbReference type="Proteomes" id="UP001203972">
    <property type="component" value="Unassembled WGS sequence"/>
</dbReference>
<feature type="transmembrane region" description="Helical" evidence="1">
    <location>
        <begin position="115"/>
        <end position="133"/>
    </location>
</feature>
<accession>A0AAP2XRM3</accession>
<dbReference type="EMBL" id="JAKTMA010000012">
    <property type="protein sequence ID" value="MCR0232827.1"/>
    <property type="molecule type" value="Genomic_DNA"/>
</dbReference>
<evidence type="ECO:0000313" key="2">
    <source>
        <dbReference type="EMBL" id="MCR0232827.1"/>
    </source>
</evidence>
<organism evidence="2 6">
    <name type="scientific">Clostridium innocuum</name>
    <dbReference type="NCBI Taxonomy" id="1522"/>
    <lineage>
        <taxon>Bacteria</taxon>
        <taxon>Bacillati</taxon>
        <taxon>Bacillota</taxon>
        <taxon>Clostridia</taxon>
        <taxon>Eubacteriales</taxon>
        <taxon>Clostridiaceae</taxon>
        <taxon>Clostridium</taxon>
    </lineage>
</organism>
<keyword evidence="1" id="KW-0472">Membrane</keyword>
<dbReference type="Pfam" id="PF03613">
    <property type="entry name" value="EIID-AGA"/>
    <property type="match status" value="1"/>
</dbReference>
<evidence type="ECO:0000313" key="6">
    <source>
        <dbReference type="Proteomes" id="UP001203972"/>
    </source>
</evidence>
<dbReference type="RefSeq" id="WP_002606872.1">
    <property type="nucleotide sequence ID" value="NZ_AP025565.1"/>
</dbReference>
<feature type="transmembrane region" description="Helical" evidence="1">
    <location>
        <begin position="177"/>
        <end position="200"/>
    </location>
</feature>
<evidence type="ECO:0000313" key="5">
    <source>
        <dbReference type="Proteomes" id="UP000503330"/>
    </source>
</evidence>
<dbReference type="InterPro" id="IPR050303">
    <property type="entry name" value="GatZ_KbaZ_carbometab"/>
</dbReference>
<proteinExistence type="predicted"/>
<feature type="transmembrane region" description="Helical" evidence="1">
    <location>
        <begin position="139"/>
        <end position="156"/>
    </location>
</feature>
<dbReference type="EMBL" id="WWTN01000063">
    <property type="protein sequence ID" value="MZH58240.1"/>
    <property type="molecule type" value="Genomic_DNA"/>
</dbReference>
<reference evidence="3" key="1">
    <citation type="journal article" date="2019" name="Nat. Med.">
        <title>A library of human gut bacterial isolates paired with longitudinal multiomics data enables mechanistic microbiome research.</title>
        <authorList>
            <person name="Poyet M."/>
            <person name="Groussin M."/>
            <person name="Gibbons S.M."/>
            <person name="Avila-Pacheco J."/>
            <person name="Jiang X."/>
            <person name="Kearney S.M."/>
            <person name="Perrotta A.R."/>
            <person name="Berdy B."/>
            <person name="Zhao S."/>
            <person name="Lieberman T.D."/>
            <person name="Swanson P.K."/>
            <person name="Smith M."/>
            <person name="Roesemann S."/>
            <person name="Alexander J.E."/>
            <person name="Rich S.A."/>
            <person name="Livny J."/>
            <person name="Vlamakis H."/>
            <person name="Clish C."/>
            <person name="Bullock K."/>
            <person name="Deik A."/>
            <person name="Scott J."/>
            <person name="Pierce K.A."/>
            <person name="Xavier R.J."/>
            <person name="Alm E.J."/>
        </authorList>
    </citation>
    <scope>NUCLEOTIDE SEQUENCE</scope>
    <source>
        <strain evidence="3">BIOML-A12</strain>
    </source>
</reference>
<evidence type="ECO:0000256" key="1">
    <source>
        <dbReference type="SAM" id="Phobius"/>
    </source>
</evidence>
<feature type="transmembrane region" description="Helical" evidence="1">
    <location>
        <begin position="247"/>
        <end position="267"/>
    </location>
</feature>
<reference evidence="2" key="3">
    <citation type="journal article" date="2022" name="Clin. Infect. Dis.">
        <title>Association between Clostridium innocuum and antibiotic-associated diarrhea in adults and children: A cross-sectional study and comparative genomics analysis.</title>
        <authorList>
            <person name="Cherny K.E."/>
            <person name="Muscat E.B."/>
            <person name="Balaji A."/>
            <person name="Mukherjee J."/>
            <person name="Ozer E.A."/>
            <person name="Angarone M.P."/>
            <person name="Hauser A.R."/>
            <person name="Sichel J.S."/>
            <person name="Amponsah E."/>
            <person name="Kociolek L.K."/>
        </authorList>
    </citation>
    <scope>NUCLEOTIDE SEQUENCE</scope>
    <source>
        <strain evidence="2">NU1-AC-029v</strain>
    </source>
</reference>
<dbReference type="PROSITE" id="PS51108">
    <property type="entry name" value="PTS_EIID"/>
    <property type="match status" value="1"/>
</dbReference>
<dbReference type="GeneID" id="61924079"/>
<feature type="transmembrane region" description="Helical" evidence="1">
    <location>
        <begin position="220"/>
        <end position="240"/>
    </location>
</feature>
<name>A0AAP2XRM3_CLOIN</name>
<dbReference type="EMBL" id="CP048838">
    <property type="protein sequence ID" value="QJA01094.1"/>
    <property type="molecule type" value="Genomic_DNA"/>
</dbReference>
<protein>
    <submittedName>
        <fullName evidence="3">PTS fructose transporter subunit IID</fullName>
    </submittedName>
    <submittedName>
        <fullName evidence="2">PTS system mannose/fructose/sorbose family transporter subunit IID</fullName>
    </submittedName>
</protein>
<keyword evidence="1" id="KW-0812">Transmembrane</keyword>
<keyword evidence="1" id="KW-1133">Transmembrane helix</keyword>
<reference evidence="4 5" key="2">
    <citation type="submission" date="2020-02" db="EMBL/GenBank/DDBJ databases">
        <authorList>
            <person name="Kociolek L.K."/>
            <person name="Ozer E.A."/>
        </authorList>
    </citation>
    <scope>NUCLEOTIDE SEQUENCE [LARGE SCALE GENOMIC DNA]</scope>
    <source>
        <strain evidence="4 5">ATCC 14501</strain>
    </source>
</reference>